<organism evidence="3 4">
    <name type="scientific">Syntrophorhabdus aromaticivorans</name>
    <dbReference type="NCBI Taxonomy" id="328301"/>
    <lineage>
        <taxon>Bacteria</taxon>
        <taxon>Pseudomonadati</taxon>
        <taxon>Thermodesulfobacteriota</taxon>
        <taxon>Syntrophorhabdia</taxon>
        <taxon>Syntrophorhabdales</taxon>
        <taxon>Syntrophorhabdaceae</taxon>
        <taxon>Syntrophorhabdus</taxon>
    </lineage>
</organism>
<dbReference type="InterPro" id="IPR052899">
    <property type="entry name" value="Class-I_DAHP_synthase"/>
</dbReference>
<dbReference type="InterPro" id="IPR006218">
    <property type="entry name" value="DAHP1/KDSA"/>
</dbReference>
<reference evidence="3" key="1">
    <citation type="journal article" date="2020" name="Biotechnol. Biofuels">
        <title>New insights from the biogas microbiome by comprehensive genome-resolved metagenomics of nearly 1600 species originating from multiple anaerobic digesters.</title>
        <authorList>
            <person name="Campanaro S."/>
            <person name="Treu L."/>
            <person name="Rodriguez-R L.M."/>
            <person name="Kovalovszki A."/>
            <person name="Ziels R.M."/>
            <person name="Maus I."/>
            <person name="Zhu X."/>
            <person name="Kougias P.G."/>
            <person name="Basile A."/>
            <person name="Luo G."/>
            <person name="Schluter A."/>
            <person name="Konstantinidis K.T."/>
            <person name="Angelidaki I."/>
        </authorList>
    </citation>
    <scope>NUCLEOTIDE SEQUENCE</scope>
    <source>
        <strain evidence="3">AS06rmzACSIP_7</strain>
    </source>
</reference>
<comment type="caution">
    <text evidence="3">The sequence shown here is derived from an EMBL/GenBank/DDBJ whole genome shotgun (WGS) entry which is preliminary data.</text>
</comment>
<dbReference type="EMBL" id="JAAYEE010000058">
    <property type="protein sequence ID" value="NLW34494.1"/>
    <property type="molecule type" value="Genomic_DNA"/>
</dbReference>
<dbReference type="PANTHER" id="PTHR43018:SF2">
    <property type="entry name" value="PHOSPHO-2-DEHYDRO-3-DEOXYHEPTONATE ALDOLASE"/>
    <property type="match status" value="1"/>
</dbReference>
<dbReference type="PANTHER" id="PTHR43018">
    <property type="entry name" value="PHOSPHO-2-DEHYDRO-3-DEOXYHEPTONATE ALDOLASE"/>
    <property type="match status" value="1"/>
</dbReference>
<name>A0A971M3C0_9BACT</name>
<dbReference type="NCBIfam" id="NF006421">
    <property type="entry name" value="PRK08673.1"/>
    <property type="match status" value="1"/>
</dbReference>
<sequence>MKDKRLFALKETERTVVQVGHARIGEGFCVIAGPCSVETERQTIETAKAVKEAGADMLRGGAFKPRTSPYAFQGLGLKGLKILKKAREETGLPIVTEVVDTRDVLWVSEYADALQVGSRNMQNFSLLKEVGKARKPVLLKRGMNSTIDEWLNSAEYILDAGNPNVILCERGIRTFETYTRNTLDISAVPALKELTHLPVIIDPSHAAGRVSLIQSLSLAAVAAGADGVMVEVHINPDEAICDKDQALTPGQFAGITKRIGMLHQFMAASA</sequence>
<dbReference type="NCBIfam" id="NF009239">
    <property type="entry name" value="PRK12595.1"/>
    <property type="match status" value="1"/>
</dbReference>
<gene>
    <name evidence="3" type="primary">aroF</name>
    <name evidence="3" type="ORF">GXY80_03280</name>
</gene>
<proteinExistence type="predicted"/>
<dbReference type="Gene3D" id="3.20.20.70">
    <property type="entry name" value="Aldolase class I"/>
    <property type="match status" value="1"/>
</dbReference>
<dbReference type="Proteomes" id="UP000777265">
    <property type="component" value="Unassembled WGS sequence"/>
</dbReference>
<evidence type="ECO:0000313" key="4">
    <source>
        <dbReference type="Proteomes" id="UP000777265"/>
    </source>
</evidence>
<keyword evidence="1 3" id="KW-0808">Transferase</keyword>
<dbReference type="SUPFAM" id="SSF51569">
    <property type="entry name" value="Aldolase"/>
    <property type="match status" value="1"/>
</dbReference>
<dbReference type="AlphaFoldDB" id="A0A971M3C0"/>
<accession>A0A971M3C0</accession>
<dbReference type="GO" id="GO:0016832">
    <property type="term" value="F:aldehyde-lyase activity"/>
    <property type="evidence" value="ECO:0007669"/>
    <property type="project" value="InterPro"/>
</dbReference>
<reference evidence="3" key="2">
    <citation type="submission" date="2020-01" db="EMBL/GenBank/DDBJ databases">
        <authorList>
            <person name="Campanaro S."/>
        </authorList>
    </citation>
    <scope>NUCLEOTIDE SEQUENCE</scope>
    <source>
        <strain evidence="3">AS06rmzACSIP_7</strain>
    </source>
</reference>
<dbReference type="Pfam" id="PF00793">
    <property type="entry name" value="DAHP_synth_1"/>
    <property type="match status" value="1"/>
</dbReference>
<protein>
    <submittedName>
        <fullName evidence="3">3-deoxy-7-phosphoheptulonate synthase</fullName>
        <ecNumber evidence="3">2.5.1.54</ecNumber>
    </submittedName>
</protein>
<evidence type="ECO:0000256" key="1">
    <source>
        <dbReference type="ARBA" id="ARBA00022679"/>
    </source>
</evidence>
<feature type="domain" description="DAHP synthetase I/KDSA" evidence="2">
    <location>
        <begin position="24"/>
        <end position="255"/>
    </location>
</feature>
<evidence type="ECO:0000259" key="2">
    <source>
        <dbReference type="Pfam" id="PF00793"/>
    </source>
</evidence>
<dbReference type="InterPro" id="IPR013785">
    <property type="entry name" value="Aldolase_TIM"/>
</dbReference>
<dbReference type="NCBIfam" id="TIGR01361">
    <property type="entry name" value="DAHP_synth_Bsub"/>
    <property type="match status" value="1"/>
</dbReference>
<dbReference type="InterPro" id="IPR006268">
    <property type="entry name" value="DAHP_syn_2"/>
</dbReference>
<dbReference type="GO" id="GO:0009073">
    <property type="term" value="P:aromatic amino acid family biosynthetic process"/>
    <property type="evidence" value="ECO:0007669"/>
    <property type="project" value="InterPro"/>
</dbReference>
<evidence type="ECO:0000313" key="3">
    <source>
        <dbReference type="EMBL" id="NLW34494.1"/>
    </source>
</evidence>
<dbReference type="GO" id="GO:0003849">
    <property type="term" value="F:3-deoxy-7-phosphoheptulonate synthase activity"/>
    <property type="evidence" value="ECO:0007669"/>
    <property type="project" value="UniProtKB-EC"/>
</dbReference>
<dbReference type="EC" id="2.5.1.54" evidence="3"/>